<feature type="compositionally biased region" description="Basic residues" evidence="1">
    <location>
        <begin position="60"/>
        <end position="69"/>
    </location>
</feature>
<dbReference type="HOGENOM" id="CLU_2052199_0_0_1"/>
<gene>
    <name evidence="2" type="ORF">IscW_ISCW011004</name>
</gene>
<dbReference type="EMBL" id="ABJB010817198">
    <property type="status" value="NOT_ANNOTATED_CDS"/>
    <property type="molecule type" value="Genomic_DNA"/>
</dbReference>
<dbReference type="EMBL" id="DS887628">
    <property type="protein sequence ID" value="EEC15383.1"/>
    <property type="molecule type" value="Genomic_DNA"/>
</dbReference>
<organism>
    <name type="scientific">Ixodes scapularis</name>
    <name type="common">Black-legged tick</name>
    <name type="synonym">Deer tick</name>
    <dbReference type="NCBI Taxonomy" id="6945"/>
    <lineage>
        <taxon>Eukaryota</taxon>
        <taxon>Metazoa</taxon>
        <taxon>Ecdysozoa</taxon>
        <taxon>Arthropoda</taxon>
        <taxon>Chelicerata</taxon>
        <taxon>Arachnida</taxon>
        <taxon>Acari</taxon>
        <taxon>Parasitiformes</taxon>
        <taxon>Ixodida</taxon>
        <taxon>Ixodoidea</taxon>
        <taxon>Ixodidae</taxon>
        <taxon>Ixodinae</taxon>
        <taxon>Ixodes</taxon>
    </lineage>
</organism>
<dbReference type="VEuPathDB" id="VectorBase:ISCW011004"/>
<reference evidence="2 4" key="1">
    <citation type="submission" date="2008-03" db="EMBL/GenBank/DDBJ databases">
        <title>Annotation of Ixodes scapularis.</title>
        <authorList>
            <consortium name="Ixodes scapularis Genome Project Consortium"/>
            <person name="Caler E."/>
            <person name="Hannick L.I."/>
            <person name="Bidwell S."/>
            <person name="Joardar V."/>
            <person name="Thiagarajan M."/>
            <person name="Amedeo P."/>
            <person name="Galinsky K.J."/>
            <person name="Schobel S."/>
            <person name="Inman J."/>
            <person name="Hostetler J."/>
            <person name="Miller J."/>
            <person name="Hammond M."/>
            <person name="Megy K."/>
            <person name="Lawson D."/>
            <person name="Kodira C."/>
            <person name="Sutton G."/>
            <person name="Meyer J."/>
            <person name="Hill C.A."/>
            <person name="Birren B."/>
            <person name="Nene V."/>
            <person name="Collins F."/>
            <person name="Alarcon-Chaidez F."/>
            <person name="Wikel S."/>
            <person name="Strausberg R."/>
        </authorList>
    </citation>
    <scope>NUCLEOTIDE SEQUENCE [LARGE SCALE GENOMIC DNA]</scope>
    <source>
        <strain evidence="4">Wikel</strain>
        <strain evidence="2">Wikel colony</strain>
    </source>
</reference>
<dbReference type="PaxDb" id="6945-B7Q961"/>
<sequence>MAIPQILDSLNYDDTFLTIQASICVPSLTRQHSKDHSTPGVVWPITLLSCHNKSPQGHFLHPRRQRHAPKSPTVHHTDHRPQFITCVTLVSQNERPTTNSSLTKAEARRLGVCYATPTRH</sequence>
<feature type="region of interest" description="Disordered" evidence="1">
    <location>
        <begin position="56"/>
        <end position="77"/>
    </location>
</feature>
<dbReference type="Proteomes" id="UP000001555">
    <property type="component" value="Unassembled WGS sequence"/>
</dbReference>
<evidence type="ECO:0000313" key="4">
    <source>
        <dbReference type="Proteomes" id="UP000001555"/>
    </source>
</evidence>
<dbReference type="VEuPathDB" id="VectorBase:ISCI011004"/>
<accession>B7Q961</accession>
<dbReference type="InParanoid" id="B7Q961"/>
<reference evidence="3" key="2">
    <citation type="submission" date="2020-05" db="UniProtKB">
        <authorList>
            <consortium name="EnsemblMetazoa"/>
        </authorList>
    </citation>
    <scope>IDENTIFICATION</scope>
    <source>
        <strain evidence="3">wikel</strain>
    </source>
</reference>
<evidence type="ECO:0000313" key="3">
    <source>
        <dbReference type="EnsemblMetazoa" id="ISCW011004-PA"/>
    </source>
</evidence>
<keyword evidence="4" id="KW-1185">Reference proteome</keyword>
<dbReference type="AlphaFoldDB" id="B7Q961"/>
<protein>
    <submittedName>
        <fullName evidence="2 3">Uncharacterized protein</fullName>
    </submittedName>
</protein>
<evidence type="ECO:0000256" key="1">
    <source>
        <dbReference type="SAM" id="MobiDB-lite"/>
    </source>
</evidence>
<dbReference type="EnsemblMetazoa" id="ISCW011004-RA">
    <property type="protein sequence ID" value="ISCW011004-PA"/>
    <property type="gene ID" value="ISCW011004"/>
</dbReference>
<evidence type="ECO:0000313" key="2">
    <source>
        <dbReference type="EMBL" id="EEC15383.1"/>
    </source>
</evidence>
<proteinExistence type="predicted"/>
<name>B7Q961_IXOSC</name>